<dbReference type="AlphaFoldDB" id="A0A939JXY3"/>
<keyword evidence="2" id="KW-1185">Reference proteome</keyword>
<evidence type="ECO:0008006" key="3">
    <source>
        <dbReference type="Google" id="ProtNLM"/>
    </source>
</evidence>
<proteinExistence type="predicted"/>
<accession>A0A939JXY3</accession>
<sequence length="180" mass="20211">MHTYTRLCLLTLLVPLLLDGCKHPFTPAPQPGDPANGYRPVYITNEDLRNVTVEAPQPLQSPGKIYIKDGYLFINDQQRGIHIFDNRNPAKPVELGFLRIPGNSEMAVKDSTLYANNGPDLIAINIGRPASVRVVKRMADVFTISNYPDARQVWFECPDPAKGYVVGWERTALTNPQCYR</sequence>
<name>A0A939JXY3_9BACT</name>
<evidence type="ECO:0000313" key="1">
    <source>
        <dbReference type="EMBL" id="MBO0931509.1"/>
    </source>
</evidence>
<protein>
    <recommendedName>
        <fullName evidence="3">LVIVD repeat-containing protein</fullName>
    </recommendedName>
</protein>
<evidence type="ECO:0000313" key="2">
    <source>
        <dbReference type="Proteomes" id="UP000664795"/>
    </source>
</evidence>
<gene>
    <name evidence="1" type="ORF">J2I48_10915</name>
</gene>
<comment type="caution">
    <text evidence="1">The sequence shown here is derived from an EMBL/GenBank/DDBJ whole genome shotgun (WGS) entry which is preliminary data.</text>
</comment>
<dbReference type="EMBL" id="JAFMYU010000007">
    <property type="protein sequence ID" value="MBO0931509.1"/>
    <property type="molecule type" value="Genomic_DNA"/>
</dbReference>
<dbReference type="Proteomes" id="UP000664795">
    <property type="component" value="Unassembled WGS sequence"/>
</dbReference>
<organism evidence="1 2">
    <name type="scientific">Fibrella aquatilis</name>
    <dbReference type="NCBI Taxonomy" id="2817059"/>
    <lineage>
        <taxon>Bacteria</taxon>
        <taxon>Pseudomonadati</taxon>
        <taxon>Bacteroidota</taxon>
        <taxon>Cytophagia</taxon>
        <taxon>Cytophagales</taxon>
        <taxon>Spirosomataceae</taxon>
        <taxon>Fibrella</taxon>
    </lineage>
</organism>
<reference evidence="1 2" key="1">
    <citation type="submission" date="2021-03" db="EMBL/GenBank/DDBJ databases">
        <title>Fibrella sp. HMF5036 genome sequencing and assembly.</title>
        <authorList>
            <person name="Kang H."/>
            <person name="Kim H."/>
            <person name="Bae S."/>
            <person name="Joh K."/>
        </authorList>
    </citation>
    <scope>NUCLEOTIDE SEQUENCE [LARGE SCALE GENOMIC DNA]</scope>
    <source>
        <strain evidence="1 2">HMF5036</strain>
    </source>
</reference>
<dbReference type="RefSeq" id="WP_207335478.1">
    <property type="nucleotide sequence ID" value="NZ_JAFMYU010000007.1"/>
</dbReference>